<dbReference type="RefSeq" id="WP_030481886.1">
    <property type="nucleotide sequence ID" value="NZ_FWYC01000024.1"/>
</dbReference>
<name>A0A1W2FTY6_9PSEU</name>
<accession>A0A1W2FTY6</accession>
<keyword evidence="2" id="KW-0238">DNA-binding</keyword>
<feature type="compositionally biased region" description="Basic and acidic residues" evidence="4">
    <location>
        <begin position="29"/>
        <end position="38"/>
    </location>
</feature>
<dbReference type="InterPro" id="IPR002104">
    <property type="entry name" value="Integrase_catalytic"/>
</dbReference>
<feature type="region of interest" description="Disordered" evidence="4">
    <location>
        <begin position="1"/>
        <end position="38"/>
    </location>
</feature>
<dbReference type="InterPro" id="IPR013762">
    <property type="entry name" value="Integrase-like_cat_sf"/>
</dbReference>
<feature type="domain" description="Tyr recombinase" evidence="5">
    <location>
        <begin position="195"/>
        <end position="411"/>
    </location>
</feature>
<keyword evidence="7" id="KW-1185">Reference proteome</keyword>
<dbReference type="Gene3D" id="1.10.150.130">
    <property type="match status" value="1"/>
</dbReference>
<dbReference type="EMBL" id="FWYC01000024">
    <property type="protein sequence ID" value="SMD25068.1"/>
    <property type="molecule type" value="Genomic_DNA"/>
</dbReference>
<keyword evidence="3" id="KW-0233">DNA recombination</keyword>
<dbReference type="STRING" id="40571.SAMN05660733_07972"/>
<sequence length="444" mass="49727">MAGHVQDRWYRNKLDPDTGNIMVGRNGRPVKEQTPEHGKGMRYKVHYYDDAGKERNKSFPDKQKGKAEEYLLSMQHDVLSGVFTDPEAGKVLFRDFAAKVLKGRSQDESTVEIIRQQTVQHVHPFLGDTRLSSFNNDLIRDWLSWMTERVDSKGNPKVPAASYRAQIFDTVSSILDVAVSEKRIRANPCKDKSISRPKPVPRKIKVWADARLRSVGLALPERFKPMTALGAGVGLRQGEIFAFTLDDVDRDRMVYHVNRQAVTVNGKVKFKLPKGHKTRVVPLGRGVLADLDDYAENFPPVAVTLPWAEDDSRKTETVNLLMVNKHGGLYARQTFNNTIWKPTFGKAGLDYTQGQDGMHALRHLFASHMLAQGVSIKELAAFLGHASEAFTLRVYAHLMPDSYDRARLAIDHLFKPRLEAAESDATALDKSGDGLATVHGLTTA</sequence>
<evidence type="ECO:0000256" key="4">
    <source>
        <dbReference type="SAM" id="MobiDB-lite"/>
    </source>
</evidence>
<proteinExistence type="inferred from homology"/>
<dbReference type="AlphaFoldDB" id="A0A1W2FTY6"/>
<feature type="compositionally biased region" description="Basic and acidic residues" evidence="4">
    <location>
        <begin position="1"/>
        <end position="16"/>
    </location>
</feature>
<dbReference type="GO" id="GO:0003677">
    <property type="term" value="F:DNA binding"/>
    <property type="evidence" value="ECO:0007669"/>
    <property type="project" value="UniProtKB-KW"/>
</dbReference>
<dbReference type="OrthoDB" id="1822491at2"/>
<protein>
    <submittedName>
        <fullName evidence="6">Site-specific recombinase XerD</fullName>
    </submittedName>
</protein>
<gene>
    <name evidence="6" type="ORF">SAMN05660733_07972</name>
</gene>
<evidence type="ECO:0000256" key="3">
    <source>
        <dbReference type="ARBA" id="ARBA00023172"/>
    </source>
</evidence>
<evidence type="ECO:0000313" key="6">
    <source>
        <dbReference type="EMBL" id="SMD25068.1"/>
    </source>
</evidence>
<evidence type="ECO:0000313" key="7">
    <source>
        <dbReference type="Proteomes" id="UP000192840"/>
    </source>
</evidence>
<dbReference type="PROSITE" id="PS51898">
    <property type="entry name" value="TYR_RECOMBINASE"/>
    <property type="match status" value="1"/>
</dbReference>
<comment type="similarity">
    <text evidence="1">Belongs to the 'phage' integrase family.</text>
</comment>
<dbReference type="Proteomes" id="UP000192840">
    <property type="component" value="Unassembled WGS sequence"/>
</dbReference>
<dbReference type="PANTHER" id="PTHR30349">
    <property type="entry name" value="PHAGE INTEGRASE-RELATED"/>
    <property type="match status" value="1"/>
</dbReference>
<evidence type="ECO:0000256" key="1">
    <source>
        <dbReference type="ARBA" id="ARBA00008857"/>
    </source>
</evidence>
<evidence type="ECO:0000259" key="5">
    <source>
        <dbReference type="PROSITE" id="PS51898"/>
    </source>
</evidence>
<organism evidence="6 7">
    <name type="scientific">Lentzea albidocapillata</name>
    <dbReference type="NCBI Taxonomy" id="40571"/>
    <lineage>
        <taxon>Bacteria</taxon>
        <taxon>Bacillati</taxon>
        <taxon>Actinomycetota</taxon>
        <taxon>Actinomycetes</taxon>
        <taxon>Pseudonocardiales</taxon>
        <taxon>Pseudonocardiaceae</taxon>
        <taxon>Lentzea</taxon>
    </lineage>
</organism>
<dbReference type="Pfam" id="PF00589">
    <property type="entry name" value="Phage_integrase"/>
    <property type="match status" value="1"/>
</dbReference>
<evidence type="ECO:0000256" key="2">
    <source>
        <dbReference type="ARBA" id="ARBA00023125"/>
    </source>
</evidence>
<dbReference type="GO" id="GO:0015074">
    <property type="term" value="P:DNA integration"/>
    <property type="evidence" value="ECO:0007669"/>
    <property type="project" value="InterPro"/>
</dbReference>
<dbReference type="InterPro" id="IPR010998">
    <property type="entry name" value="Integrase_recombinase_N"/>
</dbReference>
<dbReference type="PANTHER" id="PTHR30349:SF64">
    <property type="entry name" value="PROPHAGE INTEGRASE INTD-RELATED"/>
    <property type="match status" value="1"/>
</dbReference>
<dbReference type="eggNOG" id="COG0582">
    <property type="taxonomic scope" value="Bacteria"/>
</dbReference>
<reference evidence="7" key="1">
    <citation type="submission" date="2017-04" db="EMBL/GenBank/DDBJ databases">
        <authorList>
            <person name="Varghese N."/>
            <person name="Submissions S."/>
        </authorList>
    </citation>
    <scope>NUCLEOTIDE SEQUENCE [LARGE SCALE GENOMIC DNA]</scope>
    <source>
        <strain evidence="7">DSM 44073</strain>
    </source>
</reference>
<dbReference type="GO" id="GO:0006310">
    <property type="term" value="P:DNA recombination"/>
    <property type="evidence" value="ECO:0007669"/>
    <property type="project" value="UniProtKB-KW"/>
</dbReference>
<dbReference type="SUPFAM" id="SSF56349">
    <property type="entry name" value="DNA breaking-rejoining enzymes"/>
    <property type="match status" value="1"/>
</dbReference>
<dbReference type="Gene3D" id="1.10.443.10">
    <property type="entry name" value="Intergrase catalytic core"/>
    <property type="match status" value="1"/>
</dbReference>
<dbReference type="InterPro" id="IPR050090">
    <property type="entry name" value="Tyrosine_recombinase_XerCD"/>
</dbReference>
<dbReference type="InterPro" id="IPR011010">
    <property type="entry name" value="DNA_brk_join_enz"/>
</dbReference>
<dbReference type="CDD" id="cd01189">
    <property type="entry name" value="INT_ICEBs1_C_like"/>
    <property type="match status" value="1"/>
</dbReference>